<protein>
    <submittedName>
        <fullName evidence="2">SusD/RagB family nutrient-binding outer membrane lipoprotein</fullName>
    </submittedName>
</protein>
<dbReference type="AlphaFoldDB" id="A0A5B8UJZ4"/>
<reference evidence="2 3" key="1">
    <citation type="journal article" date="2015" name="Int. J. Syst. Evol. Microbiol.">
        <title>Flavisolibacter ginsenosidimutans sp. nov., with ginsenoside-converting activity isolated from soil used for cultivating ginseng.</title>
        <authorList>
            <person name="Zhao Y."/>
            <person name="Liu Q."/>
            <person name="Kang M.S."/>
            <person name="Jin F."/>
            <person name="Yu H."/>
            <person name="Im W.T."/>
        </authorList>
    </citation>
    <scope>NUCLEOTIDE SEQUENCE [LARGE SCALE GENOMIC DNA]</scope>
    <source>
        <strain evidence="2 3">Gsoil 636</strain>
    </source>
</reference>
<evidence type="ECO:0000313" key="2">
    <source>
        <dbReference type="EMBL" id="QEC56868.1"/>
    </source>
</evidence>
<feature type="chain" id="PRO_5022804609" evidence="1">
    <location>
        <begin position="23"/>
        <end position="490"/>
    </location>
</feature>
<dbReference type="Pfam" id="PF12771">
    <property type="entry name" value="SusD-like_2"/>
    <property type="match status" value="1"/>
</dbReference>
<dbReference type="Gene3D" id="1.25.40.390">
    <property type="match status" value="1"/>
</dbReference>
<keyword evidence="3" id="KW-1185">Reference proteome</keyword>
<proteinExistence type="predicted"/>
<evidence type="ECO:0000313" key="3">
    <source>
        <dbReference type="Proteomes" id="UP000321204"/>
    </source>
</evidence>
<dbReference type="SUPFAM" id="SSF48452">
    <property type="entry name" value="TPR-like"/>
    <property type="match status" value="1"/>
</dbReference>
<dbReference type="KEGG" id="fgg:FSB75_13505"/>
<keyword evidence="2" id="KW-0449">Lipoprotein</keyword>
<dbReference type="PROSITE" id="PS51257">
    <property type="entry name" value="PROKAR_LIPOPROTEIN"/>
    <property type="match status" value="1"/>
</dbReference>
<dbReference type="Proteomes" id="UP000321204">
    <property type="component" value="Chromosome"/>
</dbReference>
<organism evidence="2 3">
    <name type="scientific">Flavisolibacter ginsenosidimutans</name>
    <dbReference type="NCBI Taxonomy" id="661481"/>
    <lineage>
        <taxon>Bacteria</taxon>
        <taxon>Pseudomonadati</taxon>
        <taxon>Bacteroidota</taxon>
        <taxon>Chitinophagia</taxon>
        <taxon>Chitinophagales</taxon>
        <taxon>Chitinophagaceae</taxon>
        <taxon>Flavisolibacter</taxon>
    </lineage>
</organism>
<dbReference type="EMBL" id="CP042433">
    <property type="protein sequence ID" value="QEC56868.1"/>
    <property type="molecule type" value="Genomic_DNA"/>
</dbReference>
<dbReference type="InterPro" id="IPR011990">
    <property type="entry name" value="TPR-like_helical_dom_sf"/>
</dbReference>
<sequence length="490" mass="53367">MKMSFSKKNISSLVLVTALGLAACNKFKDTNVSPNAVTTPVTSALLTNVETYLGSDAIGQASASNGAPLFTYYTPYFVQHFSQIQYPDNQLYPTTGVSWDVYYSGVLEDLQKIIDVNTANPNPTATGGNSVNQIQIARILKAYYFSIVTDKYGDVPYFNALKGALQVPYDKQQAIYNDLFKELKEASAGFQTGGAAVTGDIIYGGDASKWKRFANSLRLSLALRLSKVDPATGKTQFMAALSDPGGVIDDNAYNFKVTYPGGTFNYPMYNLTTASVVAIAKPLADLMNNYSDPRVFAYGQANASGVVKGFPYGLDRTGAQSFITTNPDYSLAYNTNYKKQTSTAFILTAAYVDLMRADAAIEYATGENAFNFLQKSITDSWAQWGVTGDIAAYLVKIGVTAANTPLQKIQEQMWIALYGSEMFAWDEWRRTGVPVLTPAPSATNPSKQIPRRYPYPSTEVNLNKAAYAAAVGAMPYGGGDTEVARVWWDK</sequence>
<name>A0A5B8UJZ4_9BACT</name>
<gene>
    <name evidence="2" type="ORF">FSB75_13505</name>
</gene>
<evidence type="ECO:0000256" key="1">
    <source>
        <dbReference type="SAM" id="SignalP"/>
    </source>
</evidence>
<dbReference type="OrthoDB" id="725917at2"/>
<feature type="signal peptide" evidence="1">
    <location>
        <begin position="1"/>
        <end position="22"/>
    </location>
</feature>
<dbReference type="RefSeq" id="WP_146788458.1">
    <property type="nucleotide sequence ID" value="NZ_BAABIO010000003.1"/>
</dbReference>
<keyword evidence="1" id="KW-0732">Signal</keyword>
<accession>A0A5B8UJZ4</accession>
<dbReference type="InterPro" id="IPR041662">
    <property type="entry name" value="SusD-like_2"/>
</dbReference>